<keyword evidence="3" id="KW-1185">Reference proteome</keyword>
<dbReference type="SUPFAM" id="SSF56672">
    <property type="entry name" value="DNA/RNA polymerases"/>
    <property type="match status" value="1"/>
</dbReference>
<comment type="caution">
    <text evidence="2">The sequence shown here is derived from an EMBL/GenBank/DDBJ whole genome shotgun (WGS) entry which is preliminary data.</text>
</comment>
<dbReference type="Pfam" id="PF00078">
    <property type="entry name" value="RVT_1"/>
    <property type="match status" value="1"/>
</dbReference>
<dbReference type="Proteomes" id="UP001274896">
    <property type="component" value="Unassembled WGS sequence"/>
</dbReference>
<protein>
    <recommendedName>
        <fullName evidence="1">Reverse transcriptase domain-containing protein</fullName>
    </recommendedName>
</protein>
<dbReference type="EMBL" id="JAUCMX010000010">
    <property type="protein sequence ID" value="KAK3533028.1"/>
    <property type="molecule type" value="Genomic_DNA"/>
</dbReference>
<dbReference type="PANTHER" id="PTHR47510:SF3">
    <property type="entry name" value="ENDO_EXONUCLEASE_PHOSPHATASE DOMAIN-CONTAINING PROTEIN"/>
    <property type="match status" value="1"/>
</dbReference>
<dbReference type="AlphaFoldDB" id="A0AAE0V0T9"/>
<dbReference type="InterPro" id="IPR043502">
    <property type="entry name" value="DNA/RNA_pol_sf"/>
</dbReference>
<organism evidence="2 3">
    <name type="scientific">Hemibagrus guttatus</name>
    <dbReference type="NCBI Taxonomy" id="175788"/>
    <lineage>
        <taxon>Eukaryota</taxon>
        <taxon>Metazoa</taxon>
        <taxon>Chordata</taxon>
        <taxon>Craniata</taxon>
        <taxon>Vertebrata</taxon>
        <taxon>Euteleostomi</taxon>
        <taxon>Actinopterygii</taxon>
        <taxon>Neopterygii</taxon>
        <taxon>Teleostei</taxon>
        <taxon>Ostariophysi</taxon>
        <taxon>Siluriformes</taxon>
        <taxon>Bagridae</taxon>
        <taxon>Hemibagrus</taxon>
    </lineage>
</organism>
<gene>
    <name evidence="2" type="ORF">QTP70_006217</name>
</gene>
<dbReference type="PROSITE" id="PS50878">
    <property type="entry name" value="RT_POL"/>
    <property type="match status" value="1"/>
</dbReference>
<reference evidence="2" key="1">
    <citation type="submission" date="2023-06" db="EMBL/GenBank/DDBJ databases">
        <title>Male Hemibagrus guttatus genome.</title>
        <authorList>
            <person name="Bian C."/>
        </authorList>
    </citation>
    <scope>NUCLEOTIDE SEQUENCE</scope>
    <source>
        <strain evidence="2">Male_cb2023</strain>
        <tissue evidence="2">Muscle</tissue>
    </source>
</reference>
<sequence>MKCFERLIRDFITSSLSDTLDPLQFAYRPNCSTEDAIAHLRHTALRHLDSRKGNYVKMLFVVYSSAFNTIIPSTLTTNLEILGLSPSLCRWISNFLTDRPQAVRVGKRLTLTRPQHWNFQGCVLSPLLYSLYTYDCVATSSSTNIIKFADDTAVVGLISNNDETAYLEVGRGD</sequence>
<proteinExistence type="predicted"/>
<dbReference type="InterPro" id="IPR000477">
    <property type="entry name" value="RT_dom"/>
</dbReference>
<accession>A0AAE0V0T9</accession>
<name>A0AAE0V0T9_9TELE</name>
<feature type="domain" description="Reverse transcriptase" evidence="1">
    <location>
        <begin position="1"/>
        <end position="173"/>
    </location>
</feature>
<evidence type="ECO:0000259" key="1">
    <source>
        <dbReference type="PROSITE" id="PS50878"/>
    </source>
</evidence>
<evidence type="ECO:0000313" key="2">
    <source>
        <dbReference type="EMBL" id="KAK3533028.1"/>
    </source>
</evidence>
<dbReference type="PANTHER" id="PTHR47510">
    <property type="entry name" value="REVERSE TRANSCRIPTASE DOMAIN-CONTAINING PROTEIN"/>
    <property type="match status" value="1"/>
</dbReference>
<evidence type="ECO:0000313" key="3">
    <source>
        <dbReference type="Proteomes" id="UP001274896"/>
    </source>
</evidence>